<dbReference type="InterPro" id="IPR011051">
    <property type="entry name" value="RmlC_Cupin_sf"/>
</dbReference>
<evidence type="ECO:0000259" key="3">
    <source>
        <dbReference type="Pfam" id="PF20511"/>
    </source>
</evidence>
<organism evidence="4 5">
    <name type="scientific">Altererythrobacter arenosus</name>
    <dbReference type="NCBI Taxonomy" id="3032592"/>
    <lineage>
        <taxon>Bacteria</taxon>
        <taxon>Pseudomonadati</taxon>
        <taxon>Pseudomonadota</taxon>
        <taxon>Alphaproteobacteria</taxon>
        <taxon>Sphingomonadales</taxon>
        <taxon>Erythrobacteraceae</taxon>
        <taxon>Altererythrobacter</taxon>
    </lineage>
</organism>
<evidence type="ECO:0000256" key="2">
    <source>
        <dbReference type="ARBA" id="ARBA00022833"/>
    </source>
</evidence>
<dbReference type="InterPro" id="IPR046457">
    <property type="entry name" value="PMI_typeI_cat"/>
</dbReference>
<dbReference type="Pfam" id="PF20511">
    <property type="entry name" value="PMI_typeI_cat"/>
    <property type="match status" value="1"/>
</dbReference>
<dbReference type="EMBL" id="CP121106">
    <property type="protein sequence ID" value="WFL78218.1"/>
    <property type="molecule type" value="Genomic_DNA"/>
</dbReference>
<gene>
    <name evidence="4" type="ORF">P7228_03915</name>
</gene>
<dbReference type="InterPro" id="IPR051804">
    <property type="entry name" value="Carb_Metab_Reg_Kinase/Isom"/>
</dbReference>
<keyword evidence="4" id="KW-0413">Isomerase</keyword>
<keyword evidence="2" id="KW-0862">Zinc</keyword>
<dbReference type="SUPFAM" id="SSF51182">
    <property type="entry name" value="RmlC-like cupins"/>
    <property type="match status" value="1"/>
</dbReference>
<sequence length="270" mass="29151">MGVARVSLEILPRHFVEKPWGQAGLPAQFGGRDDKVGEIWFDREDASLPLLCKWLFTSEKLSVQVHPDDAQARARGLSSGKEECWIVTGAAEGATLGIGLTEQLSDQELREAALSGEIEQLLDWKPVQPGDWYYIPPGTIHAIGAGVQLVEIQQNADITYRLYDYGRPRELHLEDGVAVSNSAPYSGPHGRLPDEAGLHLFAIGAHFRIFVANGAADLSDLTGSSFYLAPIAGRYECEAGLLEPGMIAFGNPAALRGAGPGHRLLVAQQS</sequence>
<dbReference type="InterPro" id="IPR014710">
    <property type="entry name" value="RmlC-like_jellyroll"/>
</dbReference>
<reference evidence="4 5" key="1">
    <citation type="submission" date="2023-03" db="EMBL/GenBank/DDBJ databases">
        <title>Altererythrobacter sp. CAU 1644 isolated from sand.</title>
        <authorList>
            <person name="Kim W."/>
        </authorList>
    </citation>
    <scope>NUCLEOTIDE SEQUENCE [LARGE SCALE GENOMIC DNA]</scope>
    <source>
        <strain evidence="4 5">CAU 1644</strain>
    </source>
</reference>
<dbReference type="PANTHER" id="PTHR42742">
    <property type="entry name" value="TRANSCRIPTIONAL REPRESSOR MPRA"/>
    <property type="match status" value="1"/>
</dbReference>
<name>A0ABY8FT82_9SPHN</name>
<feature type="domain" description="Phosphomannose isomerase type I catalytic" evidence="3">
    <location>
        <begin position="37"/>
        <end position="74"/>
    </location>
</feature>
<accession>A0ABY8FT82</accession>
<dbReference type="CDD" id="cd07010">
    <property type="entry name" value="cupin_PMI_type_I_N_bac"/>
    <property type="match status" value="1"/>
</dbReference>
<evidence type="ECO:0000313" key="5">
    <source>
        <dbReference type="Proteomes" id="UP001215827"/>
    </source>
</evidence>
<keyword evidence="1" id="KW-0479">Metal-binding</keyword>
<dbReference type="Gene3D" id="2.60.120.10">
    <property type="entry name" value="Jelly Rolls"/>
    <property type="match status" value="1"/>
</dbReference>
<dbReference type="PANTHER" id="PTHR42742:SF3">
    <property type="entry name" value="FRUCTOKINASE"/>
    <property type="match status" value="1"/>
</dbReference>
<protein>
    <submittedName>
        <fullName evidence="4">Class I mannose-6-phosphate isomerase</fullName>
    </submittedName>
</protein>
<dbReference type="Proteomes" id="UP001215827">
    <property type="component" value="Chromosome"/>
</dbReference>
<dbReference type="GO" id="GO:0016853">
    <property type="term" value="F:isomerase activity"/>
    <property type="evidence" value="ECO:0007669"/>
    <property type="project" value="UniProtKB-KW"/>
</dbReference>
<keyword evidence="5" id="KW-1185">Reference proteome</keyword>
<evidence type="ECO:0000313" key="4">
    <source>
        <dbReference type="EMBL" id="WFL78218.1"/>
    </source>
</evidence>
<proteinExistence type="predicted"/>
<evidence type="ECO:0000256" key="1">
    <source>
        <dbReference type="ARBA" id="ARBA00022723"/>
    </source>
</evidence>